<evidence type="ECO:0000313" key="5">
    <source>
        <dbReference type="Proteomes" id="UP000572635"/>
    </source>
</evidence>
<dbReference type="GO" id="GO:0009366">
    <property type="term" value="C:enterobactin synthetase complex"/>
    <property type="evidence" value="ECO:0007669"/>
    <property type="project" value="TreeGrafter"/>
</dbReference>
<dbReference type="GO" id="GO:0031177">
    <property type="term" value="F:phosphopantetheine binding"/>
    <property type="evidence" value="ECO:0007669"/>
    <property type="project" value="TreeGrafter"/>
</dbReference>
<dbReference type="GO" id="GO:0005829">
    <property type="term" value="C:cytosol"/>
    <property type="evidence" value="ECO:0007669"/>
    <property type="project" value="TreeGrafter"/>
</dbReference>
<evidence type="ECO:0000259" key="3">
    <source>
        <dbReference type="Pfam" id="PF00668"/>
    </source>
</evidence>
<dbReference type="GO" id="GO:0009239">
    <property type="term" value="P:enterobactin biosynthetic process"/>
    <property type="evidence" value="ECO:0007669"/>
    <property type="project" value="TreeGrafter"/>
</dbReference>
<comment type="caution">
    <text evidence="4">The sequence shown here is derived from an EMBL/GenBank/DDBJ whole genome shotgun (WGS) entry which is preliminary data.</text>
</comment>
<dbReference type="InterPro" id="IPR001242">
    <property type="entry name" value="Condensation_dom"/>
</dbReference>
<dbReference type="SUPFAM" id="SSF56801">
    <property type="entry name" value="Acetyl-CoA synthetase-like"/>
    <property type="match status" value="1"/>
</dbReference>
<dbReference type="Pfam" id="PF00501">
    <property type="entry name" value="AMP-binding"/>
    <property type="match status" value="1"/>
</dbReference>
<dbReference type="SUPFAM" id="SSF52777">
    <property type="entry name" value="CoA-dependent acyltransferases"/>
    <property type="match status" value="2"/>
</dbReference>
<evidence type="ECO:0000313" key="4">
    <source>
        <dbReference type="EMBL" id="MBB5436215.1"/>
    </source>
</evidence>
<feature type="domain" description="AMP-dependent synthetase/ligase" evidence="2">
    <location>
        <begin position="461"/>
        <end position="776"/>
    </location>
</feature>
<dbReference type="RefSeq" id="WP_184399564.1">
    <property type="nucleotide sequence ID" value="NZ_JACHDB010000002.1"/>
</dbReference>
<dbReference type="InterPro" id="IPR023213">
    <property type="entry name" value="CAT-like_dom_sf"/>
</dbReference>
<reference evidence="4 5" key="1">
    <citation type="submission" date="2020-08" db="EMBL/GenBank/DDBJ databases">
        <title>Sequencing the genomes of 1000 actinobacteria strains.</title>
        <authorList>
            <person name="Klenk H.-P."/>
        </authorList>
    </citation>
    <scope>NUCLEOTIDE SEQUENCE [LARGE SCALE GENOMIC DNA]</scope>
    <source>
        <strain evidence="4 5">DSM 44551</strain>
    </source>
</reference>
<dbReference type="Gene3D" id="3.30.559.10">
    <property type="entry name" value="Chloramphenicol acetyltransferase-like domain"/>
    <property type="match status" value="1"/>
</dbReference>
<dbReference type="Pfam" id="PF00668">
    <property type="entry name" value="Condensation"/>
    <property type="match status" value="1"/>
</dbReference>
<protein>
    <submittedName>
        <fullName evidence="4">Nonribosomal peptide synthetase DhbF</fullName>
    </submittedName>
</protein>
<feature type="region of interest" description="Disordered" evidence="1">
    <location>
        <begin position="772"/>
        <end position="798"/>
    </location>
</feature>
<dbReference type="Gene3D" id="3.40.50.980">
    <property type="match status" value="2"/>
</dbReference>
<dbReference type="Proteomes" id="UP000572635">
    <property type="component" value="Unassembled WGS sequence"/>
</dbReference>
<dbReference type="FunFam" id="3.40.50.980:FF:000001">
    <property type="entry name" value="Non-ribosomal peptide synthetase"/>
    <property type="match status" value="1"/>
</dbReference>
<dbReference type="EMBL" id="JACHDB010000002">
    <property type="protein sequence ID" value="MBB5436215.1"/>
    <property type="molecule type" value="Genomic_DNA"/>
</dbReference>
<proteinExistence type="predicted"/>
<dbReference type="PANTHER" id="PTHR45527:SF1">
    <property type="entry name" value="FATTY ACID SYNTHASE"/>
    <property type="match status" value="1"/>
</dbReference>
<dbReference type="PANTHER" id="PTHR45527">
    <property type="entry name" value="NONRIBOSOMAL PEPTIDE SYNTHETASE"/>
    <property type="match status" value="1"/>
</dbReference>
<dbReference type="Gene3D" id="3.30.559.30">
    <property type="entry name" value="Nonribosomal peptide synthetase, condensation domain"/>
    <property type="match status" value="2"/>
</dbReference>
<name>A0A7W8QUH5_9ACTN</name>
<dbReference type="GO" id="GO:0008610">
    <property type="term" value="P:lipid biosynthetic process"/>
    <property type="evidence" value="ECO:0007669"/>
    <property type="project" value="UniProtKB-ARBA"/>
</dbReference>
<organism evidence="4 5">
    <name type="scientific">Nocardiopsis composta</name>
    <dbReference type="NCBI Taxonomy" id="157465"/>
    <lineage>
        <taxon>Bacteria</taxon>
        <taxon>Bacillati</taxon>
        <taxon>Actinomycetota</taxon>
        <taxon>Actinomycetes</taxon>
        <taxon>Streptosporangiales</taxon>
        <taxon>Nocardiopsidaceae</taxon>
        <taxon>Nocardiopsis</taxon>
    </lineage>
</organism>
<dbReference type="AlphaFoldDB" id="A0A7W8QUH5"/>
<sequence length="798" mass="83710">MSAETLLPPTAAQTGMWLAHRIDPDNPTFSVANHLDIAGPVDASALRAAAHRAQQEFDCVRALFGEGPDGPVQRIAAEPRTALDTVDLRGEADPHAAALAAMRRDLSARLDLENGPLISMVLFRLADDRHLYYQRAHHAVMDGYGAAVYTRRLAEIYTALAAGEEPAPAGGPSYADLVRDDQEYRGGEKYAADLAYWRERTAGAPPPARPVPGTARPSAEFLRSTVHIAEDAAALRTAARRAGVGWPTAVIALYALYLHRITGAEEVLAGMPVTGRTGPVAKAVPGMMANEVPLRLAVSPADRLDDLLKRASREIRTAVRHQRLPGHELRRELGLAGSSFGPMVNISPFDYGLEFGGAPATEHNMCNGPVDDLSMVLYGGTSGAFRIDVNANPARYRQDELQAHAERLTALLTAFPRTGAGARAAALDACTPAERAAARTRGTGAPLDDGDGAADLVARFAACAARRPDRTAVRTADGSAALSYAELDASSDALAARLAAAGVGPEDRVAVALPRCAGFAVAALGVLKAGGCYVPLDPRWPAGRTRFVLADTAARAVIAEQGADRAAAEPAAGAAGVPVLPLAADGTGPDAPGPVPAPGGHPDRLAYAMYTSGSTGTPKGVAVTHRDVLAFTRDHRWALGDHSAVLAHSPHGFDLSVFELWMPLLTGGRVVVAPRGELDAPDWRELLATSGATALWLASGLFRVLAEEAPDCFTALERLWVGGDAVPPGAVRRVLAANPGLTVVNGYGPTETTVFATAHRVDRAAPPAATVPIGRPDLTYQERPRPLPVAEAAARYPD</sequence>
<evidence type="ECO:0000259" key="2">
    <source>
        <dbReference type="Pfam" id="PF00501"/>
    </source>
</evidence>
<dbReference type="InterPro" id="IPR000873">
    <property type="entry name" value="AMP-dep_synth/lig_dom"/>
</dbReference>
<dbReference type="GO" id="GO:0047527">
    <property type="term" value="F:2,3-dihydroxybenzoate-serine ligase activity"/>
    <property type="evidence" value="ECO:0007669"/>
    <property type="project" value="TreeGrafter"/>
</dbReference>
<gene>
    <name evidence="4" type="ORF">HDA36_006363</name>
</gene>
<accession>A0A7W8QUH5</accession>
<feature type="domain" description="Condensation" evidence="3">
    <location>
        <begin position="7"/>
        <end position="415"/>
    </location>
</feature>
<evidence type="ECO:0000256" key="1">
    <source>
        <dbReference type="SAM" id="MobiDB-lite"/>
    </source>
</evidence>
<keyword evidence="5" id="KW-1185">Reference proteome</keyword>
<dbReference type="GO" id="GO:0043041">
    <property type="term" value="P:amino acid activation for nonribosomal peptide biosynthetic process"/>
    <property type="evidence" value="ECO:0007669"/>
    <property type="project" value="TreeGrafter"/>
</dbReference>